<dbReference type="InterPro" id="IPR002939">
    <property type="entry name" value="DnaJ_C"/>
</dbReference>
<accession>A0ABR2KFG7</accession>
<dbReference type="Pfam" id="PF01556">
    <property type="entry name" value="DnaJ_C"/>
    <property type="match status" value="1"/>
</dbReference>
<name>A0ABR2KFG7_9EUKA</name>
<dbReference type="Proteomes" id="UP001470230">
    <property type="component" value="Unassembled WGS sequence"/>
</dbReference>
<reference evidence="3 4" key="1">
    <citation type="submission" date="2024-04" db="EMBL/GenBank/DDBJ databases">
        <title>Tritrichomonas musculus Genome.</title>
        <authorList>
            <person name="Alves-Ferreira E."/>
            <person name="Grigg M."/>
            <person name="Lorenzi H."/>
            <person name="Galac M."/>
        </authorList>
    </citation>
    <scope>NUCLEOTIDE SEQUENCE [LARGE SCALE GENOMIC DNA]</scope>
    <source>
        <strain evidence="3 4">EAF2021</strain>
    </source>
</reference>
<evidence type="ECO:0000313" key="3">
    <source>
        <dbReference type="EMBL" id="KAK8889621.1"/>
    </source>
</evidence>
<dbReference type="EMBL" id="JAPFFF010000005">
    <property type="protein sequence ID" value="KAK8889621.1"/>
    <property type="molecule type" value="Genomic_DNA"/>
</dbReference>
<evidence type="ECO:0000256" key="1">
    <source>
        <dbReference type="SAM" id="SignalP"/>
    </source>
</evidence>
<keyword evidence="4" id="KW-1185">Reference proteome</keyword>
<feature type="chain" id="PRO_5045594660" description="Chaperone DnaJ C-terminal domain-containing protein" evidence="1">
    <location>
        <begin position="17"/>
        <end position="263"/>
    </location>
</feature>
<feature type="domain" description="Chaperone DnaJ C-terminal" evidence="2">
    <location>
        <begin position="96"/>
        <end position="263"/>
    </location>
</feature>
<comment type="caution">
    <text evidence="3">The sequence shown here is derived from an EMBL/GenBank/DDBJ whole genome shotgun (WGS) entry which is preliminary data.</text>
</comment>
<evidence type="ECO:0000313" key="4">
    <source>
        <dbReference type="Proteomes" id="UP001470230"/>
    </source>
</evidence>
<dbReference type="PANTHER" id="PTHR43888">
    <property type="entry name" value="DNAJ-LIKE-2, ISOFORM A-RELATED"/>
    <property type="match status" value="1"/>
</dbReference>
<proteinExistence type="predicted"/>
<protein>
    <recommendedName>
        <fullName evidence="2">Chaperone DnaJ C-terminal domain-containing protein</fullName>
    </recommendedName>
</protein>
<feature type="signal peptide" evidence="1">
    <location>
        <begin position="1"/>
        <end position="16"/>
    </location>
</feature>
<sequence>MVFHLFILICFRFNKTTDLYKLAGVDYSIPTSEINELLLNISLNQSEVNNEPTDNDTLDALKILNNTYLRRIYDLYGAEALENPHEFEGNQKETLKIQKTVPIYDFYTGCRYFFTFTRTRICKCPNNEKTNKPTFMCSLCHGSTTIQESVPIELNLKKGSADPFIFTLPNITDATEKYSPGNIKIILKSEPTPFYSRRVNDIFVFALEPYSSIKPGLQLSYYFIDDKIHTYNVTEVHPLIKVEGKGMPIEGTDRYGDLFIYFN</sequence>
<evidence type="ECO:0000259" key="2">
    <source>
        <dbReference type="Pfam" id="PF01556"/>
    </source>
</evidence>
<dbReference type="InterPro" id="IPR044713">
    <property type="entry name" value="DNJA1/2-like"/>
</dbReference>
<gene>
    <name evidence="3" type="ORF">M9Y10_034372</name>
</gene>
<organism evidence="3 4">
    <name type="scientific">Tritrichomonas musculus</name>
    <dbReference type="NCBI Taxonomy" id="1915356"/>
    <lineage>
        <taxon>Eukaryota</taxon>
        <taxon>Metamonada</taxon>
        <taxon>Parabasalia</taxon>
        <taxon>Tritrichomonadida</taxon>
        <taxon>Tritrichomonadidae</taxon>
        <taxon>Tritrichomonas</taxon>
    </lineage>
</organism>
<keyword evidence="1" id="KW-0732">Signal</keyword>